<accession>A0A0H3ZID2</accession>
<proteinExistence type="predicted"/>
<dbReference type="EMBL" id="KP795446">
    <property type="protein sequence ID" value="AKN35663.1"/>
    <property type="molecule type" value="Genomic_DNA"/>
</dbReference>
<name>A0A0H3ZID2_9VIBR</name>
<dbReference type="EMBL" id="KP795465">
    <property type="protein sequence ID" value="AKN36065.1"/>
    <property type="molecule type" value="Genomic_DNA"/>
</dbReference>
<evidence type="ECO:0000313" key="2">
    <source>
        <dbReference type="EMBL" id="AKN35663.1"/>
    </source>
</evidence>
<protein>
    <submittedName>
        <fullName evidence="2">Uncharacterized protein</fullName>
    </submittedName>
</protein>
<reference evidence="2" key="1">
    <citation type="journal article" date="2015" name="MBio">
        <title>Eco-Evolutionary Dynamics of Episomes among Ecologically Cohesive Bacterial Populations.</title>
        <authorList>
            <person name="Xue H."/>
            <person name="Cordero O.X."/>
            <person name="Camas F.M."/>
            <person name="Trimble W."/>
            <person name="Meyer F."/>
            <person name="Guglielmini J."/>
            <person name="Rocha E.P."/>
            <person name="Polz M.F."/>
        </authorList>
    </citation>
    <scope>NUCLEOTIDE SEQUENCE</scope>
    <source>
        <strain evidence="2">ZF_53</strain>
    </source>
</reference>
<feature type="transmembrane region" description="Helical" evidence="1">
    <location>
        <begin position="24"/>
        <end position="49"/>
    </location>
</feature>
<dbReference type="AlphaFoldDB" id="A0A0H3ZID2"/>
<keyword evidence="1" id="KW-1133">Transmembrane helix</keyword>
<evidence type="ECO:0000256" key="1">
    <source>
        <dbReference type="SAM" id="Phobius"/>
    </source>
</evidence>
<organism evidence="2">
    <name type="scientific">Vibrio sp. ZF_53</name>
    <dbReference type="NCBI Taxonomy" id="1652838"/>
    <lineage>
        <taxon>Bacteria</taxon>
        <taxon>Pseudomonadati</taxon>
        <taxon>Pseudomonadota</taxon>
        <taxon>Gammaproteobacteria</taxon>
        <taxon>Vibrionales</taxon>
        <taxon>Vibrionaceae</taxon>
        <taxon>Vibrio</taxon>
    </lineage>
</organism>
<keyword evidence="1" id="KW-0472">Membrane</keyword>
<sequence length="72" mass="8270">MFIVCAANSSAKASCSFFNFLASLIRFACLFSYSSRSFFSFLFFSLLFIRPHRIVLILRFILHDFIKGCPGK</sequence>
<keyword evidence="1" id="KW-0812">Transmembrane</keyword>